<dbReference type="InterPro" id="IPR050266">
    <property type="entry name" value="AB_hydrolase_sf"/>
</dbReference>
<evidence type="ECO:0000313" key="3">
    <source>
        <dbReference type="EMBL" id="QUI25417.1"/>
    </source>
</evidence>
<accession>A0A8J8MPY3</accession>
<dbReference type="RefSeq" id="WP_212696122.1">
    <property type="nucleotide sequence ID" value="NZ_CP058649.1"/>
</dbReference>
<reference evidence="3" key="1">
    <citation type="submission" date="2020-07" db="EMBL/GenBank/DDBJ databases">
        <title>Vallitalea pronyensis genome.</title>
        <authorList>
            <person name="Postec A."/>
        </authorList>
    </citation>
    <scope>NUCLEOTIDE SEQUENCE</scope>
    <source>
        <strain evidence="3">FatNI3</strain>
    </source>
</reference>
<dbReference type="Proteomes" id="UP000683246">
    <property type="component" value="Chromosome"/>
</dbReference>
<keyword evidence="1" id="KW-1133">Transmembrane helix</keyword>
<feature type="domain" description="AB hydrolase-1" evidence="2">
    <location>
        <begin position="63"/>
        <end position="301"/>
    </location>
</feature>
<dbReference type="KEGG" id="vpy:HZI73_25340"/>
<dbReference type="SUPFAM" id="SSF53474">
    <property type="entry name" value="alpha/beta-Hydrolases"/>
    <property type="match status" value="1"/>
</dbReference>
<keyword evidence="4" id="KW-1185">Reference proteome</keyword>
<organism evidence="3 4">
    <name type="scientific">Vallitalea pronyensis</name>
    <dbReference type="NCBI Taxonomy" id="1348613"/>
    <lineage>
        <taxon>Bacteria</taxon>
        <taxon>Bacillati</taxon>
        <taxon>Bacillota</taxon>
        <taxon>Clostridia</taxon>
        <taxon>Lachnospirales</taxon>
        <taxon>Vallitaleaceae</taxon>
        <taxon>Vallitalea</taxon>
    </lineage>
</organism>
<dbReference type="AlphaFoldDB" id="A0A8J8MPY3"/>
<evidence type="ECO:0000259" key="2">
    <source>
        <dbReference type="Pfam" id="PF00561"/>
    </source>
</evidence>
<dbReference type="PANTHER" id="PTHR43798">
    <property type="entry name" value="MONOACYLGLYCEROL LIPASE"/>
    <property type="match status" value="1"/>
</dbReference>
<feature type="transmembrane region" description="Helical" evidence="1">
    <location>
        <begin position="7"/>
        <end position="26"/>
    </location>
</feature>
<dbReference type="PANTHER" id="PTHR43798:SF5">
    <property type="entry name" value="MONOACYLGLYCEROL LIPASE ABHD6"/>
    <property type="match status" value="1"/>
</dbReference>
<sequence length="325" mass="36862">MKKPMKFIILLIVLIVIYFVINYIQYRSFTKNASENEQLNIHQSEIFNLSYGKIEYTTFGIGPSILILHGVTGDVDQGLGIVERYFPDGYQYIIVSRMGYSDSDIPDSPTVAIQCEIYNELLDHLSIDEVFVFGNSAGGTSAIKFADMYPNRTLGLILQSSNLPYDEVMSAPPKAAAKLIFGNDFLYWWTLRTFGDALFIKSFVGEKKYDLLTNEQKSDIIDDYFLGSLPITSKLDGIVFDFYQSNPAINEPDFFDHQIDTPTLVLRGTYDTSIPEEGILNLQSHLTNTQVQYYDAGHFLYNMDDLIKNDIEEFINQTIGGTHAK</sequence>
<evidence type="ECO:0000256" key="1">
    <source>
        <dbReference type="SAM" id="Phobius"/>
    </source>
</evidence>
<dbReference type="GO" id="GO:0047372">
    <property type="term" value="F:monoacylglycerol lipase activity"/>
    <property type="evidence" value="ECO:0007669"/>
    <property type="project" value="TreeGrafter"/>
</dbReference>
<dbReference type="GO" id="GO:0046464">
    <property type="term" value="P:acylglycerol catabolic process"/>
    <property type="evidence" value="ECO:0007669"/>
    <property type="project" value="TreeGrafter"/>
</dbReference>
<dbReference type="InterPro" id="IPR029058">
    <property type="entry name" value="AB_hydrolase_fold"/>
</dbReference>
<name>A0A8J8MPY3_9FIRM</name>
<proteinExistence type="predicted"/>
<keyword evidence="3" id="KW-0378">Hydrolase</keyword>
<dbReference type="EMBL" id="CP058649">
    <property type="protein sequence ID" value="QUI25417.1"/>
    <property type="molecule type" value="Genomic_DNA"/>
</dbReference>
<evidence type="ECO:0000313" key="4">
    <source>
        <dbReference type="Proteomes" id="UP000683246"/>
    </source>
</evidence>
<dbReference type="GO" id="GO:0016020">
    <property type="term" value="C:membrane"/>
    <property type="evidence" value="ECO:0007669"/>
    <property type="project" value="TreeGrafter"/>
</dbReference>
<protein>
    <submittedName>
        <fullName evidence="3">Alpha/beta hydrolase</fullName>
    </submittedName>
</protein>
<dbReference type="PRINTS" id="PR00111">
    <property type="entry name" value="ABHYDROLASE"/>
</dbReference>
<gene>
    <name evidence="3" type="ORF">HZI73_25340</name>
</gene>
<keyword evidence="1" id="KW-0812">Transmembrane</keyword>
<dbReference type="Gene3D" id="3.40.50.1820">
    <property type="entry name" value="alpha/beta hydrolase"/>
    <property type="match status" value="1"/>
</dbReference>
<keyword evidence="1" id="KW-0472">Membrane</keyword>
<dbReference type="Pfam" id="PF00561">
    <property type="entry name" value="Abhydrolase_1"/>
    <property type="match status" value="1"/>
</dbReference>
<dbReference type="InterPro" id="IPR000073">
    <property type="entry name" value="AB_hydrolase_1"/>
</dbReference>